<protein>
    <recommendedName>
        <fullName evidence="2">N-terminal Ras-GEF domain-containing protein</fullName>
    </recommendedName>
</protein>
<evidence type="ECO:0000313" key="4">
    <source>
        <dbReference type="Proteomes" id="UP000472270"/>
    </source>
</evidence>
<organism evidence="3 4">
    <name type="scientific">Sinocyclocheilus rhinocerous</name>
    <dbReference type="NCBI Taxonomy" id="307959"/>
    <lineage>
        <taxon>Eukaryota</taxon>
        <taxon>Metazoa</taxon>
        <taxon>Chordata</taxon>
        <taxon>Craniata</taxon>
        <taxon>Vertebrata</taxon>
        <taxon>Euteleostomi</taxon>
        <taxon>Actinopterygii</taxon>
        <taxon>Neopterygii</taxon>
        <taxon>Teleostei</taxon>
        <taxon>Ostariophysi</taxon>
        <taxon>Cypriniformes</taxon>
        <taxon>Cyprinidae</taxon>
        <taxon>Cyprininae</taxon>
        <taxon>Sinocyclocheilus</taxon>
    </lineage>
</organism>
<sequence length="140" mass="15885">MYSLLLTCNLDNNLPDPVQEWGEEVEDGAIYGITLHREPIQTPPDAAENSSAFGFVQYRTQKVRRLKAAILERLVTELVNPECPDPEYMQIFLSTYRAFTCTNALIELLMTSRYLRIPSSGDIPQTCALTVGRRNKNAKF</sequence>
<reference evidence="3" key="2">
    <citation type="submission" date="2025-09" db="UniProtKB">
        <authorList>
            <consortium name="Ensembl"/>
        </authorList>
    </citation>
    <scope>IDENTIFICATION</scope>
</reference>
<evidence type="ECO:0000256" key="1">
    <source>
        <dbReference type="PROSITE-ProRule" id="PRU00135"/>
    </source>
</evidence>
<dbReference type="InterPro" id="IPR000651">
    <property type="entry name" value="Ras-like_Gua-exchang_fac_N"/>
</dbReference>
<dbReference type="AlphaFoldDB" id="A0A673HF31"/>
<feature type="domain" description="N-terminal Ras-GEF" evidence="2">
    <location>
        <begin position="62"/>
        <end position="140"/>
    </location>
</feature>
<dbReference type="Ensembl" id="ENSSRHT00000024957.1">
    <property type="protein sequence ID" value="ENSSRHP00000024230.1"/>
    <property type="gene ID" value="ENSSRHG00000012741.1"/>
</dbReference>
<reference evidence="3" key="1">
    <citation type="submission" date="2025-08" db="UniProtKB">
        <authorList>
            <consortium name="Ensembl"/>
        </authorList>
    </citation>
    <scope>IDENTIFICATION</scope>
</reference>
<keyword evidence="4" id="KW-1185">Reference proteome</keyword>
<keyword evidence="1" id="KW-0344">Guanine-nucleotide releasing factor</keyword>
<dbReference type="Proteomes" id="UP000472270">
    <property type="component" value="Unassembled WGS sequence"/>
</dbReference>
<evidence type="ECO:0000313" key="3">
    <source>
        <dbReference type="Ensembl" id="ENSSRHP00000024230.1"/>
    </source>
</evidence>
<proteinExistence type="predicted"/>
<evidence type="ECO:0000259" key="2">
    <source>
        <dbReference type="PROSITE" id="PS50212"/>
    </source>
</evidence>
<dbReference type="SUPFAM" id="SSF48366">
    <property type="entry name" value="Ras GEF"/>
    <property type="match status" value="1"/>
</dbReference>
<dbReference type="InterPro" id="IPR023578">
    <property type="entry name" value="Ras_GEF_dom_sf"/>
</dbReference>
<dbReference type="GO" id="GO:0005085">
    <property type="term" value="F:guanyl-nucleotide exchange factor activity"/>
    <property type="evidence" value="ECO:0007669"/>
    <property type="project" value="UniProtKB-KW"/>
</dbReference>
<accession>A0A673HF31</accession>
<dbReference type="Gene3D" id="1.20.870.10">
    <property type="entry name" value="Son of sevenless (SoS) protein Chain: S domain 1"/>
    <property type="match status" value="1"/>
</dbReference>
<name>A0A673HF31_9TELE</name>
<dbReference type="PROSITE" id="PS50212">
    <property type="entry name" value="RASGEF_NTER"/>
    <property type="match status" value="1"/>
</dbReference>
<dbReference type="Pfam" id="PF00618">
    <property type="entry name" value="RasGEF_N"/>
    <property type="match status" value="1"/>
</dbReference>